<evidence type="ECO:0000313" key="2">
    <source>
        <dbReference type="EMBL" id="GGU52502.1"/>
    </source>
</evidence>
<name>A0A8H9LFP9_9ACTN</name>
<dbReference type="EMBL" id="BMSC01000001">
    <property type="protein sequence ID" value="GGU52502.1"/>
    <property type="molecule type" value="Genomic_DNA"/>
</dbReference>
<comment type="caution">
    <text evidence="2">The sequence shown here is derived from an EMBL/GenBank/DDBJ whole genome shotgun (WGS) entry which is preliminary data.</text>
</comment>
<reference evidence="2" key="1">
    <citation type="journal article" date="2014" name="Int. J. Syst. Evol. Microbiol.">
        <title>Complete genome sequence of Corynebacterium casei LMG S-19264T (=DSM 44701T), isolated from a smear-ripened cheese.</title>
        <authorList>
            <consortium name="US DOE Joint Genome Institute (JGI-PGF)"/>
            <person name="Walter F."/>
            <person name="Albersmeier A."/>
            <person name="Kalinowski J."/>
            <person name="Ruckert C."/>
        </authorList>
    </citation>
    <scope>NUCLEOTIDE SEQUENCE</scope>
    <source>
        <strain evidence="2">JCM 4136</strain>
    </source>
</reference>
<reference evidence="2" key="2">
    <citation type="submission" date="2020-09" db="EMBL/GenBank/DDBJ databases">
        <authorList>
            <person name="Sun Q."/>
            <person name="Ohkuma M."/>
        </authorList>
    </citation>
    <scope>NUCLEOTIDE SEQUENCE</scope>
    <source>
        <strain evidence="2">JCM 4136</strain>
    </source>
</reference>
<gene>
    <name evidence="2" type="ORF">GCM10010227_01410</name>
</gene>
<accession>A0A8H9LFP9</accession>
<feature type="region of interest" description="Disordered" evidence="1">
    <location>
        <begin position="51"/>
        <end position="72"/>
    </location>
</feature>
<evidence type="ECO:0000313" key="3">
    <source>
        <dbReference type="Proteomes" id="UP000660975"/>
    </source>
</evidence>
<protein>
    <submittedName>
        <fullName evidence="2">Uncharacterized protein</fullName>
    </submittedName>
</protein>
<sequence length="72" mass="7601">MIGPSSNSAAAATSTAAFSRKIRQNNDRAGWRPSFLSCVTSLAPFRFVPPLSPVAAPSGPRAPDVPPYRRCA</sequence>
<proteinExistence type="predicted"/>
<dbReference type="AlphaFoldDB" id="A0A8H9LFP9"/>
<evidence type="ECO:0000256" key="1">
    <source>
        <dbReference type="SAM" id="MobiDB-lite"/>
    </source>
</evidence>
<organism evidence="2 3">
    <name type="scientific">Streptomyces gougerotii</name>
    <dbReference type="NCBI Taxonomy" id="53448"/>
    <lineage>
        <taxon>Bacteria</taxon>
        <taxon>Bacillati</taxon>
        <taxon>Actinomycetota</taxon>
        <taxon>Actinomycetes</taxon>
        <taxon>Kitasatosporales</taxon>
        <taxon>Streptomycetaceae</taxon>
        <taxon>Streptomyces</taxon>
        <taxon>Streptomyces diastaticus group</taxon>
    </lineage>
</organism>
<dbReference type="Proteomes" id="UP000660975">
    <property type="component" value="Unassembled WGS sequence"/>
</dbReference>